<comment type="caution">
    <text evidence="6">The sequence shown here is derived from an EMBL/GenBank/DDBJ whole genome shotgun (WGS) entry which is preliminary data.</text>
</comment>
<dbReference type="GO" id="GO:0060320">
    <property type="term" value="P:rejection of self pollen"/>
    <property type="evidence" value="ECO:0007669"/>
    <property type="project" value="UniProtKB-KW"/>
</dbReference>
<evidence type="ECO:0000313" key="6">
    <source>
        <dbReference type="EMBL" id="KAK9670112.1"/>
    </source>
</evidence>
<evidence type="ECO:0000256" key="1">
    <source>
        <dbReference type="ARBA" id="ARBA00004613"/>
    </source>
</evidence>
<proteinExistence type="inferred from homology"/>
<evidence type="ECO:0008006" key="8">
    <source>
        <dbReference type="Google" id="ProtNLM"/>
    </source>
</evidence>
<comment type="subcellular location">
    <subcellularLocation>
        <location evidence="1">Secreted</location>
    </subcellularLocation>
</comment>
<comment type="similarity">
    <text evidence="2">Belongs to the plant self-incompatibility (S1) protein family.</text>
</comment>
<reference evidence="6" key="1">
    <citation type="submission" date="2024-03" db="EMBL/GenBank/DDBJ databases">
        <title>WGS assembly of Saponaria officinalis var. Norfolk2.</title>
        <authorList>
            <person name="Jenkins J."/>
            <person name="Shu S."/>
            <person name="Grimwood J."/>
            <person name="Barry K."/>
            <person name="Goodstein D."/>
            <person name="Schmutz J."/>
            <person name="Leebens-Mack J."/>
            <person name="Osbourn A."/>
        </authorList>
    </citation>
    <scope>NUCLEOTIDE SEQUENCE [LARGE SCALE GENOMIC DNA]</scope>
    <source>
        <strain evidence="6">JIC</strain>
    </source>
</reference>
<dbReference type="InterPro" id="IPR010264">
    <property type="entry name" value="Self-incomp_S1"/>
</dbReference>
<dbReference type="GO" id="GO:0005576">
    <property type="term" value="C:extracellular region"/>
    <property type="evidence" value="ECO:0007669"/>
    <property type="project" value="UniProtKB-SubCell"/>
</dbReference>
<dbReference type="EMBL" id="JBDFQZ010000013">
    <property type="protein sequence ID" value="KAK9670112.1"/>
    <property type="molecule type" value="Genomic_DNA"/>
</dbReference>
<evidence type="ECO:0000256" key="4">
    <source>
        <dbReference type="ARBA" id="ARBA00022525"/>
    </source>
</evidence>
<gene>
    <name evidence="6" type="ORF">RND81_13G178300</name>
</gene>
<name>A0AAW1H292_SAPOF</name>
<organism evidence="6 7">
    <name type="scientific">Saponaria officinalis</name>
    <name type="common">Common soapwort</name>
    <name type="synonym">Lychnis saponaria</name>
    <dbReference type="NCBI Taxonomy" id="3572"/>
    <lineage>
        <taxon>Eukaryota</taxon>
        <taxon>Viridiplantae</taxon>
        <taxon>Streptophyta</taxon>
        <taxon>Embryophyta</taxon>
        <taxon>Tracheophyta</taxon>
        <taxon>Spermatophyta</taxon>
        <taxon>Magnoliopsida</taxon>
        <taxon>eudicotyledons</taxon>
        <taxon>Gunneridae</taxon>
        <taxon>Pentapetalae</taxon>
        <taxon>Caryophyllales</taxon>
        <taxon>Caryophyllaceae</taxon>
        <taxon>Caryophylleae</taxon>
        <taxon>Saponaria</taxon>
    </lineage>
</organism>
<protein>
    <recommendedName>
        <fullName evidence="8">S-protein homolog</fullName>
    </recommendedName>
</protein>
<dbReference type="Pfam" id="PF05938">
    <property type="entry name" value="Self-incomp_S1"/>
    <property type="match status" value="1"/>
</dbReference>
<evidence type="ECO:0000256" key="5">
    <source>
        <dbReference type="ARBA" id="ARBA00022729"/>
    </source>
</evidence>
<keyword evidence="5" id="KW-0732">Signal</keyword>
<keyword evidence="7" id="KW-1185">Reference proteome</keyword>
<keyword evidence="4" id="KW-0964">Secreted</keyword>
<evidence type="ECO:0000256" key="3">
    <source>
        <dbReference type="ARBA" id="ARBA00022471"/>
    </source>
</evidence>
<evidence type="ECO:0000256" key="2">
    <source>
        <dbReference type="ARBA" id="ARBA00005581"/>
    </source>
</evidence>
<dbReference type="Proteomes" id="UP001443914">
    <property type="component" value="Unassembled WGS sequence"/>
</dbReference>
<accession>A0AAW1H292</accession>
<evidence type="ECO:0000313" key="7">
    <source>
        <dbReference type="Proteomes" id="UP001443914"/>
    </source>
</evidence>
<sequence>MRLIYQSISCLILAIIFAPLYVNCSSWWPWTRYHVSITNWMPGDTVDAHCYYGHDQHNRNIPVYESLTWSFKAKLLTEVRYYCDIYRSNGHINFLAFEDSGDFIDNGCGGRHCFWNATYQGIALKNLKNGEFVLQQTWGPRNKNTQNILT</sequence>
<keyword evidence="3" id="KW-0713">Self-incompatibility</keyword>
<dbReference type="AlphaFoldDB" id="A0AAW1H292"/>